<reference evidence="1 2" key="1">
    <citation type="submission" date="2015-06" db="EMBL/GenBank/DDBJ databases">
        <title>Genome sequence of the organohalide-respiring Dehalogenimonas alkenigignens type strain (IP3-3T).</title>
        <authorList>
            <person name="Key T.A."/>
            <person name="Richmond D.P."/>
            <person name="Bowman K.S."/>
            <person name="Cho Y.-J."/>
            <person name="Chun J."/>
            <person name="da Costa M.S."/>
            <person name="Rainey F.A."/>
            <person name="Moe W.M."/>
        </authorList>
    </citation>
    <scope>NUCLEOTIDE SEQUENCE [LARGE SCALE GENOMIC DNA]</scope>
    <source>
        <strain evidence="1 2">IP3-3</strain>
    </source>
</reference>
<organism evidence="1 2">
    <name type="scientific">Dehalogenimonas alkenigignens</name>
    <dbReference type="NCBI Taxonomy" id="1217799"/>
    <lineage>
        <taxon>Bacteria</taxon>
        <taxon>Bacillati</taxon>
        <taxon>Chloroflexota</taxon>
        <taxon>Dehalococcoidia</taxon>
        <taxon>Dehalococcoidales</taxon>
        <taxon>Dehalococcoidaceae</taxon>
        <taxon>Dehalogenimonas</taxon>
    </lineage>
</organism>
<protein>
    <submittedName>
        <fullName evidence="1">Uncharacterized protein</fullName>
    </submittedName>
</protein>
<dbReference type="EMBL" id="LFDV01000002">
    <property type="protein sequence ID" value="KTB48872.1"/>
    <property type="molecule type" value="Genomic_DNA"/>
</dbReference>
<evidence type="ECO:0000313" key="2">
    <source>
        <dbReference type="Proteomes" id="UP000053947"/>
    </source>
</evidence>
<evidence type="ECO:0000313" key="1">
    <source>
        <dbReference type="EMBL" id="KTB48872.1"/>
    </source>
</evidence>
<accession>A0A0W0GK09</accession>
<name>A0A0W0GK09_9CHLR</name>
<proteinExistence type="predicted"/>
<dbReference type="Proteomes" id="UP000053947">
    <property type="component" value="Unassembled WGS sequence"/>
</dbReference>
<gene>
    <name evidence="1" type="ORF">DEALK_17190</name>
</gene>
<dbReference type="STRING" id="1217799.DEALK_17190"/>
<keyword evidence="2" id="KW-1185">Reference proteome</keyword>
<comment type="caution">
    <text evidence="1">The sequence shown here is derived from an EMBL/GenBank/DDBJ whole genome shotgun (WGS) entry which is preliminary data.</text>
</comment>
<sequence length="114" mass="12766">MGELLFYIISIVKCIESPPLSQRYGLSISGGLRIDIIPNSGMSISQKCRVFSRSILNGTVLGNALRRLSSILAFVNGQEYTQFMQCPINLGRNPVAIWLTMNSMHLKELFLYPL</sequence>
<dbReference type="AlphaFoldDB" id="A0A0W0GK09"/>